<evidence type="ECO:0000256" key="9">
    <source>
        <dbReference type="HAMAP-Rule" id="MF_01148"/>
    </source>
</evidence>
<dbReference type="RefSeq" id="WP_020888302.1">
    <property type="nucleotide sequence ID" value="NZ_ATHI01000032.1"/>
</dbReference>
<dbReference type="GO" id="GO:0016410">
    <property type="term" value="F:N-acyltransferase activity"/>
    <property type="evidence" value="ECO:0007669"/>
    <property type="project" value="UniProtKB-UniRule"/>
</dbReference>
<dbReference type="HAMAP" id="MF_01148">
    <property type="entry name" value="Lnt"/>
    <property type="match status" value="1"/>
</dbReference>
<dbReference type="PANTHER" id="PTHR38686">
    <property type="entry name" value="APOLIPOPROTEIN N-ACYLTRANSFERASE"/>
    <property type="match status" value="1"/>
</dbReference>
<dbReference type="Pfam" id="PF20154">
    <property type="entry name" value="LNT_N"/>
    <property type="match status" value="1"/>
</dbReference>
<dbReference type="CDD" id="cd07571">
    <property type="entry name" value="ALP_N-acyl_transferase"/>
    <property type="match status" value="1"/>
</dbReference>
<keyword evidence="3 9" id="KW-1003">Cell membrane</keyword>
<dbReference type="Pfam" id="PF00795">
    <property type="entry name" value="CN_hydrolase"/>
    <property type="match status" value="1"/>
</dbReference>
<comment type="similarity">
    <text evidence="2 9">Belongs to the CN hydrolase family. Apolipoprotein N-acyltransferase subfamily.</text>
</comment>
<evidence type="ECO:0000256" key="8">
    <source>
        <dbReference type="ARBA" id="ARBA00023315"/>
    </source>
</evidence>
<keyword evidence="6 9" id="KW-1133">Transmembrane helix</keyword>
<evidence type="ECO:0000256" key="5">
    <source>
        <dbReference type="ARBA" id="ARBA00022692"/>
    </source>
</evidence>
<dbReference type="InterPro" id="IPR045378">
    <property type="entry name" value="LNT_N"/>
</dbReference>
<keyword evidence="5 9" id="KW-0812">Transmembrane</keyword>
<comment type="catalytic activity">
    <reaction evidence="9">
        <text>N-terminal S-1,2-diacyl-sn-glyceryl-L-cysteinyl-[lipoprotein] + a glycerophospholipid = N-acyl-S-1,2-diacyl-sn-glyceryl-L-cysteinyl-[lipoprotein] + a 2-acyl-sn-glycero-3-phospholipid + H(+)</text>
        <dbReference type="Rhea" id="RHEA:48228"/>
        <dbReference type="Rhea" id="RHEA-COMP:14681"/>
        <dbReference type="Rhea" id="RHEA-COMP:14684"/>
        <dbReference type="ChEBI" id="CHEBI:15378"/>
        <dbReference type="ChEBI" id="CHEBI:136912"/>
        <dbReference type="ChEBI" id="CHEBI:140656"/>
        <dbReference type="ChEBI" id="CHEBI:140657"/>
        <dbReference type="ChEBI" id="CHEBI:140660"/>
        <dbReference type="EC" id="2.3.1.269"/>
    </reaction>
</comment>
<comment type="subcellular location">
    <subcellularLocation>
        <location evidence="1 9">Cell membrane</location>
        <topology evidence="1 9">Multi-pass membrane protein</topology>
    </subcellularLocation>
</comment>
<dbReference type="PROSITE" id="PS50263">
    <property type="entry name" value="CN_HYDROLASE"/>
    <property type="match status" value="1"/>
</dbReference>
<feature type="transmembrane region" description="Helical" evidence="9">
    <location>
        <begin position="152"/>
        <end position="175"/>
    </location>
</feature>
<dbReference type="PANTHER" id="PTHR38686:SF1">
    <property type="entry name" value="APOLIPOPROTEIN N-ACYLTRANSFERASE"/>
    <property type="match status" value="1"/>
</dbReference>
<dbReference type="InterPro" id="IPR004563">
    <property type="entry name" value="Apolipo_AcylTrfase"/>
</dbReference>
<dbReference type="Gene3D" id="3.60.110.10">
    <property type="entry name" value="Carbon-nitrogen hydrolase"/>
    <property type="match status" value="1"/>
</dbReference>
<feature type="transmembrane region" description="Helical" evidence="9">
    <location>
        <begin position="182"/>
        <end position="200"/>
    </location>
</feature>
<comment type="pathway">
    <text evidence="9">Protein modification; lipoprotein biosynthesis (N-acyl transfer).</text>
</comment>
<dbReference type="NCBIfam" id="TIGR00546">
    <property type="entry name" value="lnt"/>
    <property type="match status" value="1"/>
</dbReference>
<reference evidence="11 12" key="1">
    <citation type="journal article" date="2013" name="Genome Announc.">
        <title>Draft genome sequences for three mercury-methylating, sulfate-reducing bacteria.</title>
        <authorList>
            <person name="Brown S.D."/>
            <person name="Hurt R.A.Jr."/>
            <person name="Gilmour C.C."/>
            <person name="Elias D.A."/>
        </authorList>
    </citation>
    <scope>NUCLEOTIDE SEQUENCE [LARGE SCALE GENOMIC DNA]</scope>
    <source>
        <strain evidence="11 12">DSM 16529</strain>
    </source>
</reference>
<evidence type="ECO:0000313" key="12">
    <source>
        <dbReference type="Proteomes" id="UP000014975"/>
    </source>
</evidence>
<feature type="transmembrane region" description="Helical" evidence="9">
    <location>
        <begin position="47"/>
        <end position="67"/>
    </location>
</feature>
<organism evidence="11 12">
    <name type="scientific">Alkalidesulfovibrio alkalitolerans DSM 16529</name>
    <dbReference type="NCBI Taxonomy" id="1121439"/>
    <lineage>
        <taxon>Bacteria</taxon>
        <taxon>Pseudomonadati</taxon>
        <taxon>Thermodesulfobacteriota</taxon>
        <taxon>Desulfovibrionia</taxon>
        <taxon>Desulfovibrionales</taxon>
        <taxon>Desulfovibrionaceae</taxon>
        <taxon>Alkalidesulfovibrio</taxon>
    </lineage>
</organism>
<dbReference type="AlphaFoldDB" id="S7T1N0"/>
<feature type="transmembrane region" description="Helical" evidence="9">
    <location>
        <begin position="476"/>
        <end position="493"/>
    </location>
</feature>
<comment type="function">
    <text evidence="9">Catalyzes the phospholipid dependent N-acylation of the N-terminal cysteine of apolipoprotein, the last step in lipoprotein maturation.</text>
</comment>
<keyword evidence="4 9" id="KW-0808">Transferase</keyword>
<dbReference type="PATRIC" id="fig|1121439.3.peg.2993"/>
<dbReference type="UniPathway" id="UPA00666"/>
<dbReference type="eggNOG" id="COG0815">
    <property type="taxonomic scope" value="Bacteria"/>
</dbReference>
<evidence type="ECO:0000256" key="4">
    <source>
        <dbReference type="ARBA" id="ARBA00022679"/>
    </source>
</evidence>
<evidence type="ECO:0000256" key="6">
    <source>
        <dbReference type="ARBA" id="ARBA00022989"/>
    </source>
</evidence>
<dbReference type="OrthoDB" id="9804277at2"/>
<dbReference type="GO" id="GO:0042158">
    <property type="term" value="P:lipoprotein biosynthetic process"/>
    <property type="evidence" value="ECO:0007669"/>
    <property type="project" value="UniProtKB-UniRule"/>
</dbReference>
<dbReference type="GO" id="GO:0005886">
    <property type="term" value="C:plasma membrane"/>
    <property type="evidence" value="ECO:0007669"/>
    <property type="project" value="UniProtKB-SubCell"/>
</dbReference>
<comment type="caution">
    <text evidence="11">The sequence shown here is derived from an EMBL/GenBank/DDBJ whole genome shotgun (WGS) entry which is preliminary data.</text>
</comment>
<name>S7T1N0_9BACT</name>
<protein>
    <recommendedName>
        <fullName evidence="9">Apolipoprotein N-acyltransferase</fullName>
        <shortName evidence="9">ALP N-acyltransferase</shortName>
        <ecNumber evidence="9">2.3.1.269</ecNumber>
    </recommendedName>
</protein>
<feature type="transmembrane region" description="Helical" evidence="9">
    <location>
        <begin position="79"/>
        <end position="101"/>
    </location>
</feature>
<feature type="domain" description="CN hydrolase" evidence="10">
    <location>
        <begin position="218"/>
        <end position="463"/>
    </location>
</feature>
<dbReference type="EMBL" id="ATHI01000032">
    <property type="protein sequence ID" value="EPR30466.1"/>
    <property type="molecule type" value="Genomic_DNA"/>
</dbReference>
<dbReference type="STRING" id="1121439.dsat_1606"/>
<accession>S7T1N0</accession>
<feature type="transmembrane region" description="Helical" evidence="9">
    <location>
        <begin position="20"/>
        <end position="40"/>
    </location>
</feature>
<evidence type="ECO:0000256" key="2">
    <source>
        <dbReference type="ARBA" id="ARBA00010065"/>
    </source>
</evidence>
<proteinExistence type="inferred from homology"/>
<evidence type="ECO:0000256" key="7">
    <source>
        <dbReference type="ARBA" id="ARBA00023136"/>
    </source>
</evidence>
<dbReference type="InterPro" id="IPR036526">
    <property type="entry name" value="C-N_Hydrolase_sf"/>
</dbReference>
<dbReference type="InterPro" id="IPR003010">
    <property type="entry name" value="C-N_Hydrolase"/>
</dbReference>
<keyword evidence="11" id="KW-0449">Lipoprotein</keyword>
<keyword evidence="12" id="KW-1185">Reference proteome</keyword>
<evidence type="ECO:0000259" key="10">
    <source>
        <dbReference type="PROSITE" id="PS50263"/>
    </source>
</evidence>
<keyword evidence="8 9" id="KW-0012">Acyltransferase</keyword>
<dbReference type="EC" id="2.3.1.269" evidence="9"/>
<evidence type="ECO:0000313" key="11">
    <source>
        <dbReference type="EMBL" id="EPR30466.1"/>
    </source>
</evidence>
<dbReference type="Proteomes" id="UP000014975">
    <property type="component" value="Unassembled WGS sequence"/>
</dbReference>
<gene>
    <name evidence="9" type="primary">lnt</name>
    <name evidence="11" type="ORF">dsat_1606</name>
</gene>
<evidence type="ECO:0000256" key="3">
    <source>
        <dbReference type="ARBA" id="ARBA00022475"/>
    </source>
</evidence>
<keyword evidence="7 9" id="KW-0472">Membrane</keyword>
<dbReference type="SUPFAM" id="SSF56317">
    <property type="entry name" value="Carbon-nitrogen hydrolase"/>
    <property type="match status" value="1"/>
</dbReference>
<evidence type="ECO:0000256" key="1">
    <source>
        <dbReference type="ARBA" id="ARBA00004651"/>
    </source>
</evidence>
<sequence>MLPAAASVLGAWLGHANLWLHVPAAVLLLPAGLTLVGLFAPTPRRAFWRGFWAATAAFTGCLYWIAIPVHDFGGLPWALAAPCPVLVSMYLALYAGVFCFFTHRLGSRLSPWLLGPACGALWAGLEALREVALTGFPWLTLVSAFAPWPVMLQGASIVGGLGLGLLLATASVWLLGLPRPNLPVRFAGLLLLAGLTAFGWHRLDAPDEAAATARIGLAQGSIDQSLKWNPELQAHTVQRYLALSRELVDRHAPSLVIWPETALPFYYQDGNELSRQVREFVREHGAAVLTGSPAYTLDVGANDYTLFNRAYLITGEGLADPFYDKMHLLPFGEYVPFGEYLPLEKLVEGIGDFAPGADPRPLRHGPVAAGMLICYEAIFSGSAQERVAQGANLLVTISNDAWFGISSAPLQHLHLSLVRAVEQGRAMARSTNTGISAFIDSRGRVHESTPLFREAVAVMELTLAEPTTPYHRHRSLVHGVVIVLALTAVLAGCRRTRKN</sequence>